<accession>A0A4S4MVW1</accession>
<feature type="compositionally biased region" description="Polar residues" evidence="1">
    <location>
        <begin position="934"/>
        <end position="949"/>
    </location>
</feature>
<feature type="region of interest" description="Disordered" evidence="1">
    <location>
        <begin position="915"/>
        <end position="1079"/>
    </location>
</feature>
<feature type="compositionally biased region" description="Polar residues" evidence="1">
    <location>
        <begin position="705"/>
        <end position="723"/>
    </location>
</feature>
<feature type="compositionally biased region" description="Low complexity" evidence="1">
    <location>
        <begin position="667"/>
        <end position="704"/>
    </location>
</feature>
<protein>
    <recommendedName>
        <fullName evidence="2">Meiotically up-regulated protein Msb1/Mug8 domain-containing protein</fullName>
    </recommendedName>
</protein>
<gene>
    <name evidence="3" type="ORF">EUX98_g3724</name>
</gene>
<evidence type="ECO:0000313" key="3">
    <source>
        <dbReference type="EMBL" id="THH30472.1"/>
    </source>
</evidence>
<feature type="region of interest" description="Disordered" evidence="1">
    <location>
        <begin position="458"/>
        <end position="493"/>
    </location>
</feature>
<feature type="region of interest" description="Disordered" evidence="1">
    <location>
        <begin position="656"/>
        <end position="740"/>
    </location>
</feature>
<dbReference type="EMBL" id="SGPM01000080">
    <property type="protein sequence ID" value="THH30472.1"/>
    <property type="molecule type" value="Genomic_DNA"/>
</dbReference>
<feature type="domain" description="Meiotically up-regulated protein Msb1/Mug8" evidence="2">
    <location>
        <begin position="217"/>
        <end position="609"/>
    </location>
</feature>
<feature type="compositionally biased region" description="Pro residues" evidence="1">
    <location>
        <begin position="656"/>
        <end position="665"/>
    </location>
</feature>
<evidence type="ECO:0000313" key="4">
    <source>
        <dbReference type="Proteomes" id="UP000308730"/>
    </source>
</evidence>
<evidence type="ECO:0000259" key="2">
    <source>
        <dbReference type="Pfam" id="PF08101"/>
    </source>
</evidence>
<sequence>MPSFFSKVFGRKKDDKPAAHARRHSASASLLEGKYEAVSPTTSPTSDKFHSDQGKEKEKDAGFSLFRPRSRSTASPKDENGKSSSHKPRLELNLTVARVPKTRTLGVVFEGADDRGILPVTVISERRLTPSESLLLVKACAAAIVDRGGLETLGVMHPHCSTTTLSPETDSPSLLFNSELSYTRSPHDIAAVLRWALRHLQLEGPSFGSSSDTEDVWRWYSSFTEAERAANYPPTAFSGSLVPSIPASHLQLLTATLDIISSLAAHAETNGSSGSKLAKFFGLWLLTAQRAMETDDWATFYARWEKAGRIFEHLFLSYVRDEAEKKKIPLRLAELVKPFPYGNNLDEGLLTRPRFSTRRYDALFVRISTGLPASTTSKPNQHPLQLIEGAFKAEASATGDYAQLWEQLKHAAIDDGDAKKGVRSGLSRIFDDDTIRILSVVPVEDDNTKAVTVATPAPHEVRPTRRRSTSLGPVTRANGGANGKVQIASPSPASIPLPASPTVWADFSTAGFGESLGTDLAATLLDDDDVEVTNPPHAAPKRKDSGKKRKATSSPPASRRSSADNPRPLLQRPAAEAAPIDVLKSAKTRTSLISLIKLDEAFIDFWSDALTDPALTTNWPTFVLCQLKANLPATVTSSDGKPIKWLVVEHAFTYPPPPPPAPEPASPRRAASPRPSIQSNISSRKSSTFTSRTRFNFFSSSNASGENKSPASPTGAPRTSFSLKSPGARKRAAKAPRVGEMGEVLADVEESPKSTETENALGLGISTPKVAAATSQVPVPVVAIHTPQTVLASIPEAEKKEEVAPAEVAASTEPLKTEVTTDLATEDKALPETPVVDELTVPTKPVTSIQEPTPAELPPVPLVATEPTTAPDALVPVAVEPIVLDGETFQKPSHSHPEAVSVSLEGKTTSDTIAADNVDDNDVLPPAPEPIVLSGSTPGPQVALSTSEPTALAGAAVAADGSQDRAPVQSQEAPSSTPVDVPGLESINTASPALKQHHDGDDDEDIAPVPLPVSIPQPGFDHIESSTSPPEIPAVAPTVVEETVKDDIPASEPTESGSVGAPFDAIIDETSAVLTPEPTEQDTAVQVLVADSEAAKESSGQPVSLEITEAAFKETETEALPRADPSTLSESTEPDVDPTAGGSAFNDDVPDASEDVQDVEDIQDASTSIDPDTVETTEGSTTGATEDHAELESSTAVAAPTVPDIQAYIIDDSSPPTTGEAEANIPSAEGPLSDSADGSGQPDAPAAESIETPEEQASAPPKENEPAADLTEDSAEPAAAVEQEVEAETKEDDVPKP</sequence>
<keyword evidence="4" id="KW-1185">Reference proteome</keyword>
<reference evidence="3 4" key="1">
    <citation type="submission" date="2019-02" db="EMBL/GenBank/DDBJ databases">
        <title>Genome sequencing of the rare red list fungi Antrodiella citrinella (Flaviporus citrinellus).</title>
        <authorList>
            <person name="Buettner E."/>
            <person name="Kellner H."/>
        </authorList>
    </citation>
    <scope>NUCLEOTIDE SEQUENCE [LARGE SCALE GENOMIC DNA]</scope>
    <source>
        <strain evidence="3 4">DSM 108506</strain>
    </source>
</reference>
<feature type="compositionally biased region" description="Polar residues" evidence="1">
    <location>
        <begin position="968"/>
        <end position="978"/>
    </location>
</feature>
<feature type="compositionally biased region" description="Low complexity" evidence="1">
    <location>
        <begin position="1174"/>
        <end position="1184"/>
    </location>
</feature>
<dbReference type="Gene3D" id="1.10.555.10">
    <property type="entry name" value="Rho GTPase activation protein"/>
    <property type="match status" value="1"/>
</dbReference>
<name>A0A4S4MVW1_9APHY</name>
<feature type="region of interest" description="Disordered" evidence="1">
    <location>
        <begin position="1093"/>
        <end position="1297"/>
    </location>
</feature>
<dbReference type="Proteomes" id="UP000308730">
    <property type="component" value="Unassembled WGS sequence"/>
</dbReference>
<dbReference type="OrthoDB" id="3362494at2759"/>
<feature type="compositionally biased region" description="Basic and acidic residues" evidence="1">
    <location>
        <begin position="1111"/>
        <end position="1121"/>
    </location>
</feature>
<evidence type="ECO:0000256" key="1">
    <source>
        <dbReference type="SAM" id="MobiDB-lite"/>
    </source>
</evidence>
<comment type="caution">
    <text evidence="3">The sequence shown here is derived from an EMBL/GenBank/DDBJ whole genome shotgun (WGS) entry which is preliminary data.</text>
</comment>
<dbReference type="InterPro" id="IPR012965">
    <property type="entry name" value="Msb1/Mug8_dom"/>
</dbReference>
<feature type="region of interest" description="Disordered" evidence="1">
    <location>
        <begin position="1"/>
        <end position="90"/>
    </location>
</feature>
<dbReference type="InterPro" id="IPR037508">
    <property type="entry name" value="Msb1/Mug8"/>
</dbReference>
<dbReference type="PANTHER" id="PTHR28093:SF1">
    <property type="entry name" value="MORPHOGENESIS-RELATED PROTEIN MSB1"/>
    <property type="match status" value="1"/>
</dbReference>
<organism evidence="3 4">
    <name type="scientific">Antrodiella citrinella</name>
    <dbReference type="NCBI Taxonomy" id="2447956"/>
    <lineage>
        <taxon>Eukaryota</taxon>
        <taxon>Fungi</taxon>
        <taxon>Dikarya</taxon>
        <taxon>Basidiomycota</taxon>
        <taxon>Agaricomycotina</taxon>
        <taxon>Agaricomycetes</taxon>
        <taxon>Polyporales</taxon>
        <taxon>Steccherinaceae</taxon>
        <taxon>Antrodiella</taxon>
    </lineage>
</organism>
<dbReference type="PANTHER" id="PTHR28093">
    <property type="entry name" value="MORPHOGENESIS-RELATED PROTEIN MSB1"/>
    <property type="match status" value="1"/>
</dbReference>
<feature type="compositionally biased region" description="Basic and acidic residues" evidence="1">
    <location>
        <begin position="47"/>
        <end position="61"/>
    </location>
</feature>
<feature type="region of interest" description="Disordered" evidence="1">
    <location>
        <begin position="530"/>
        <end position="574"/>
    </location>
</feature>
<dbReference type="Pfam" id="PF08101">
    <property type="entry name" value="Msb1-Mug8_dom"/>
    <property type="match status" value="1"/>
</dbReference>
<dbReference type="InterPro" id="IPR008936">
    <property type="entry name" value="Rho_GTPase_activation_prot"/>
</dbReference>
<proteinExistence type="predicted"/>
<feature type="compositionally biased region" description="Acidic residues" evidence="1">
    <location>
        <begin position="1148"/>
        <end position="1163"/>
    </location>
</feature>